<feature type="region of interest" description="Disordered" evidence="18">
    <location>
        <begin position="23"/>
        <end position="74"/>
    </location>
</feature>
<dbReference type="VEuPathDB" id="CryptoDB:GNI_136740"/>
<evidence type="ECO:0000256" key="5">
    <source>
        <dbReference type="ARBA" id="ARBA00022618"/>
    </source>
</evidence>
<dbReference type="FunFam" id="2.40.50.140:FF:000062">
    <property type="entry name" value="DNA ligase"/>
    <property type="match status" value="1"/>
</dbReference>
<dbReference type="EMBL" id="AFNH02001010">
    <property type="protein sequence ID" value="EZG45805.1"/>
    <property type="molecule type" value="Genomic_DNA"/>
</dbReference>
<dbReference type="GO" id="GO:0051301">
    <property type="term" value="P:cell division"/>
    <property type="evidence" value="ECO:0007669"/>
    <property type="project" value="UniProtKB-KW"/>
</dbReference>
<dbReference type="InterPro" id="IPR012309">
    <property type="entry name" value="DNA_ligase_ATP-dep_C"/>
</dbReference>
<dbReference type="NCBIfam" id="TIGR00574">
    <property type="entry name" value="dnl1"/>
    <property type="match status" value="1"/>
</dbReference>
<dbReference type="PANTHER" id="PTHR45674:SF4">
    <property type="entry name" value="DNA LIGASE 1"/>
    <property type="match status" value="1"/>
</dbReference>
<evidence type="ECO:0000256" key="14">
    <source>
        <dbReference type="ARBA" id="ARBA00034003"/>
    </source>
</evidence>
<evidence type="ECO:0000256" key="13">
    <source>
        <dbReference type="ARBA" id="ARBA00023306"/>
    </source>
</evidence>
<dbReference type="InterPro" id="IPR036599">
    <property type="entry name" value="DNA_ligase_N_sf"/>
</dbReference>
<evidence type="ECO:0000256" key="2">
    <source>
        <dbReference type="ARBA" id="ARBA00007572"/>
    </source>
</evidence>
<evidence type="ECO:0000256" key="7">
    <source>
        <dbReference type="ARBA" id="ARBA00022741"/>
    </source>
</evidence>
<keyword evidence="6" id="KW-0235">DNA replication</keyword>
<gene>
    <name evidence="20" type="ORF">GNI_136740</name>
</gene>
<evidence type="ECO:0000256" key="3">
    <source>
        <dbReference type="ARBA" id="ARBA00012727"/>
    </source>
</evidence>
<comment type="caution">
    <text evidence="20">The sequence shown here is derived from an EMBL/GenBank/DDBJ whole genome shotgun (WGS) entry which is preliminary data.</text>
</comment>
<dbReference type="Gene3D" id="3.30.470.30">
    <property type="entry name" value="DNA ligase/mRNA capping enzyme"/>
    <property type="match status" value="1"/>
</dbReference>
<evidence type="ECO:0000256" key="18">
    <source>
        <dbReference type="SAM" id="MobiDB-lite"/>
    </source>
</evidence>
<dbReference type="GO" id="GO:0006281">
    <property type="term" value="P:DNA repair"/>
    <property type="evidence" value="ECO:0007669"/>
    <property type="project" value="UniProtKB-KW"/>
</dbReference>
<dbReference type="OMA" id="DERSHAW"/>
<dbReference type="OrthoDB" id="206088at2759"/>
<dbReference type="SUPFAM" id="SSF50249">
    <property type="entry name" value="Nucleic acid-binding proteins"/>
    <property type="match status" value="1"/>
</dbReference>
<dbReference type="Gene3D" id="2.40.50.140">
    <property type="entry name" value="Nucleic acid-binding proteins"/>
    <property type="match status" value="1"/>
</dbReference>
<evidence type="ECO:0000256" key="8">
    <source>
        <dbReference type="ARBA" id="ARBA00022763"/>
    </source>
</evidence>
<dbReference type="SUPFAM" id="SSF56091">
    <property type="entry name" value="DNA ligase/mRNA capping enzyme, catalytic domain"/>
    <property type="match status" value="1"/>
</dbReference>
<evidence type="ECO:0000313" key="21">
    <source>
        <dbReference type="Proteomes" id="UP000019763"/>
    </source>
</evidence>
<keyword evidence="9" id="KW-0067">ATP-binding</keyword>
<dbReference type="Pfam" id="PF04675">
    <property type="entry name" value="DNA_ligase_A_N"/>
    <property type="match status" value="1"/>
</dbReference>
<evidence type="ECO:0000256" key="1">
    <source>
        <dbReference type="ARBA" id="ARBA00004123"/>
    </source>
</evidence>
<keyword evidence="10" id="KW-0233">DNA recombination</keyword>
<dbReference type="Pfam" id="PF04679">
    <property type="entry name" value="DNA_ligase_A_C"/>
    <property type="match status" value="1"/>
</dbReference>
<keyword evidence="4 20" id="KW-0436">Ligase</keyword>
<dbReference type="GO" id="GO:0005524">
    <property type="term" value="F:ATP binding"/>
    <property type="evidence" value="ECO:0007669"/>
    <property type="project" value="UniProtKB-KW"/>
</dbReference>
<keyword evidence="13" id="KW-0131">Cell cycle</keyword>
<evidence type="ECO:0000256" key="6">
    <source>
        <dbReference type="ARBA" id="ARBA00022705"/>
    </source>
</evidence>
<evidence type="ECO:0000256" key="15">
    <source>
        <dbReference type="ARBA" id="ARBA00041131"/>
    </source>
</evidence>
<evidence type="ECO:0000256" key="16">
    <source>
        <dbReference type="ARBA" id="ARBA00041666"/>
    </source>
</evidence>
<dbReference type="RefSeq" id="XP_011132442.1">
    <property type="nucleotide sequence ID" value="XM_011134140.1"/>
</dbReference>
<dbReference type="GO" id="GO:0006273">
    <property type="term" value="P:lagging strand elongation"/>
    <property type="evidence" value="ECO:0007669"/>
    <property type="project" value="TreeGrafter"/>
</dbReference>
<dbReference type="CDD" id="cd07900">
    <property type="entry name" value="Adenylation_DNA_ligase_I_Euk"/>
    <property type="match status" value="1"/>
</dbReference>
<evidence type="ECO:0000256" key="9">
    <source>
        <dbReference type="ARBA" id="ARBA00022840"/>
    </source>
</evidence>
<comment type="subcellular location">
    <subcellularLocation>
        <location evidence="1">Nucleus</location>
    </subcellularLocation>
</comment>
<dbReference type="PROSITE" id="PS00333">
    <property type="entry name" value="DNA_LIGASE_A2"/>
    <property type="match status" value="1"/>
</dbReference>
<dbReference type="PROSITE" id="PS50160">
    <property type="entry name" value="DNA_LIGASE_A3"/>
    <property type="match status" value="1"/>
</dbReference>
<proteinExistence type="inferred from homology"/>
<dbReference type="AlphaFoldDB" id="A0A023B0Z6"/>
<sequence>MSQSKRYIQTTLFGGKIDSTPKRAKILDPKVESHKRNGSDPSDWLQDLENAARKNGGNATPSGIEPACQDEEKSSVAEKHVEQLLMADDLVGDDLVGDGAHQFGHVSILDEHFNPALETCDDWQAFTGSDNKKHYIDDQYLFSRLADAWYAIESLKNSGSGSKKKSWMILGNCFRSILYHCPSQLLYALYLSMQKLGPTYFGIETGIGENTLLKITCELYSRSINQVKELLKKSGDLGTIAYESKIGMTTLYKPPRLTLEYVFKQMLEIANHQGQNSQLRRREGLKRLLVPAIDQEPKYIIRFFQKQLRIGVKTPTIIQALTHAFLLSKPLHQNRQGSFVENEDFNTAVQDLTHTGVTPLVLSYISSHLKFKCYSTKHRSLFDHQECDDTKDATGNNKVRDGDKILDGEDRKTEDCKTEDCRTEDCKTEDCKTEDRKTEDCKTEDCKTEDCKTEDCKTEEPENRFPVEGKTEQEKWEICIRECYSRLPNLGVVVFYLMHGLTREQLHERCQLSPGIPVAPMLAKPTKSYTTVLNNMEGLEFRAEFKYDGERLQIHKDDHNNVSLFSRNMERLDQKYPDVRDRVINNLKCNDCILDSEVVAINPATGKIEPFQVLSTRKRKDVDAESIDVQVCLFVFDCLRCNGKSLVDLELYKRLEQLEKCFNPVSNEMEFARGQNCSDQSELEVLMDEAIQKQTEGLMIKVLKGSKARYEPSKRTVNWLKLKKDYLDSLGDSLDLVVIGAFYGKGKRSGAYGSFLMAIYDNEEYYSITKVATGFSEQDLQNIYQDLQTHVCDQKPYYYNTRIQPDVWFSPQQVWEIRAADLSLSPVHTAAINKMNTDNKGIALRFPRFIRVREDKQTEQATKPSQVVEMYYAQFNNNQEILEDDTEDFLI</sequence>
<evidence type="ECO:0000256" key="4">
    <source>
        <dbReference type="ARBA" id="ARBA00022598"/>
    </source>
</evidence>
<dbReference type="InterPro" id="IPR000977">
    <property type="entry name" value="DNA_ligase_ATP-dep"/>
</dbReference>
<evidence type="ECO:0000313" key="20">
    <source>
        <dbReference type="EMBL" id="EZG45805.1"/>
    </source>
</evidence>
<dbReference type="GeneID" id="22914866"/>
<evidence type="ECO:0000256" key="11">
    <source>
        <dbReference type="ARBA" id="ARBA00023204"/>
    </source>
</evidence>
<name>A0A023B0Z6_GRENI</name>
<dbReference type="CDD" id="cd07969">
    <property type="entry name" value="OBF_DNA_ligase_I"/>
    <property type="match status" value="1"/>
</dbReference>
<feature type="domain" description="ATP-dependent DNA ligase family profile" evidence="19">
    <location>
        <begin position="624"/>
        <end position="761"/>
    </location>
</feature>
<comment type="similarity">
    <text evidence="2 17">Belongs to the ATP-dependent DNA ligase family.</text>
</comment>
<accession>A0A023B0Z6</accession>
<dbReference type="Pfam" id="PF01068">
    <property type="entry name" value="DNA_ligase_A_M"/>
    <property type="match status" value="1"/>
</dbReference>
<dbReference type="FunFam" id="3.30.470.30:FF:000002">
    <property type="entry name" value="DNA ligase"/>
    <property type="match status" value="1"/>
</dbReference>
<dbReference type="GO" id="GO:0003910">
    <property type="term" value="F:DNA ligase (ATP) activity"/>
    <property type="evidence" value="ECO:0007669"/>
    <property type="project" value="UniProtKB-EC"/>
</dbReference>
<keyword evidence="11" id="KW-0234">DNA repair</keyword>
<dbReference type="Proteomes" id="UP000019763">
    <property type="component" value="Unassembled WGS sequence"/>
</dbReference>
<keyword evidence="8" id="KW-0227">DNA damage</keyword>
<dbReference type="SUPFAM" id="SSF117018">
    <property type="entry name" value="ATP-dependent DNA ligase DNA-binding domain"/>
    <property type="match status" value="1"/>
</dbReference>
<dbReference type="GO" id="GO:0006310">
    <property type="term" value="P:DNA recombination"/>
    <property type="evidence" value="ECO:0007669"/>
    <property type="project" value="UniProtKB-KW"/>
</dbReference>
<keyword evidence="5" id="KW-0132">Cell division</keyword>
<dbReference type="GO" id="GO:0071897">
    <property type="term" value="P:DNA biosynthetic process"/>
    <property type="evidence" value="ECO:0007669"/>
    <property type="project" value="InterPro"/>
</dbReference>
<dbReference type="InterPro" id="IPR016059">
    <property type="entry name" value="DNA_ligase_ATP-dep_CS"/>
</dbReference>
<reference evidence="20" key="1">
    <citation type="submission" date="2013-12" db="EMBL/GenBank/DDBJ databases">
        <authorList>
            <person name="Omoto C.K."/>
            <person name="Sibley D."/>
            <person name="Venepally P."/>
            <person name="Hadjithomas M."/>
            <person name="Karamycheva S."/>
            <person name="Brunk B."/>
            <person name="Roos D."/>
            <person name="Caler E."/>
            <person name="Lorenzi H."/>
        </authorList>
    </citation>
    <scope>NUCLEOTIDE SEQUENCE</scope>
</reference>
<dbReference type="GO" id="GO:0005634">
    <property type="term" value="C:nucleus"/>
    <property type="evidence" value="ECO:0007669"/>
    <property type="project" value="UniProtKB-SubCell"/>
</dbReference>
<evidence type="ECO:0000256" key="10">
    <source>
        <dbReference type="ARBA" id="ARBA00023172"/>
    </source>
</evidence>
<evidence type="ECO:0000256" key="12">
    <source>
        <dbReference type="ARBA" id="ARBA00023242"/>
    </source>
</evidence>
<dbReference type="eggNOG" id="KOG0967">
    <property type="taxonomic scope" value="Eukaryota"/>
</dbReference>
<dbReference type="PANTHER" id="PTHR45674">
    <property type="entry name" value="DNA LIGASE 1/3 FAMILY MEMBER"/>
    <property type="match status" value="1"/>
</dbReference>
<dbReference type="InterPro" id="IPR012308">
    <property type="entry name" value="DNA_ligase_ATP-dep_N"/>
</dbReference>
<keyword evidence="7" id="KW-0547">Nucleotide-binding</keyword>
<dbReference type="InterPro" id="IPR050191">
    <property type="entry name" value="ATP-dep_DNA_ligase"/>
</dbReference>
<comment type="catalytic activity">
    <reaction evidence="14">
        <text>ATP + (deoxyribonucleotide)n-3'-hydroxyl + 5'-phospho-(deoxyribonucleotide)m = (deoxyribonucleotide)n+m + AMP + diphosphate.</text>
        <dbReference type="EC" id="6.5.1.1"/>
    </reaction>
</comment>
<dbReference type="InterPro" id="IPR012310">
    <property type="entry name" value="DNA_ligase_ATP-dep_cent"/>
</dbReference>
<evidence type="ECO:0000259" key="19">
    <source>
        <dbReference type="PROSITE" id="PS50160"/>
    </source>
</evidence>
<dbReference type="Gene3D" id="1.10.3260.10">
    <property type="entry name" value="DNA ligase, ATP-dependent, N-terminal domain"/>
    <property type="match status" value="1"/>
</dbReference>
<protein>
    <recommendedName>
        <fullName evidence="15">DNA ligase 1</fullName>
        <ecNumber evidence="3">6.5.1.1</ecNumber>
    </recommendedName>
    <alternativeName>
        <fullName evidence="16">DNA ligase I</fullName>
    </alternativeName>
</protein>
<organism evidence="20 21">
    <name type="scientific">Gregarina niphandrodes</name>
    <name type="common">Septate eugregarine</name>
    <dbReference type="NCBI Taxonomy" id="110365"/>
    <lineage>
        <taxon>Eukaryota</taxon>
        <taxon>Sar</taxon>
        <taxon>Alveolata</taxon>
        <taxon>Apicomplexa</taxon>
        <taxon>Conoidasida</taxon>
        <taxon>Gregarinasina</taxon>
        <taxon>Eugregarinorida</taxon>
        <taxon>Gregarinidae</taxon>
        <taxon>Gregarina</taxon>
    </lineage>
</organism>
<feature type="compositionally biased region" description="Basic and acidic residues" evidence="18">
    <location>
        <begin position="23"/>
        <end position="38"/>
    </location>
</feature>
<keyword evidence="21" id="KW-1185">Reference proteome</keyword>
<dbReference type="GO" id="GO:0005739">
    <property type="term" value="C:mitochondrion"/>
    <property type="evidence" value="ECO:0007669"/>
    <property type="project" value="TreeGrafter"/>
</dbReference>
<dbReference type="GO" id="GO:0003677">
    <property type="term" value="F:DNA binding"/>
    <property type="evidence" value="ECO:0007669"/>
    <property type="project" value="InterPro"/>
</dbReference>
<keyword evidence="12" id="KW-0539">Nucleus</keyword>
<evidence type="ECO:0000256" key="17">
    <source>
        <dbReference type="RuleBase" id="RU004196"/>
    </source>
</evidence>
<dbReference type="EC" id="6.5.1.1" evidence="3"/>
<dbReference type="InterPro" id="IPR012340">
    <property type="entry name" value="NA-bd_OB-fold"/>
</dbReference>